<proteinExistence type="predicted"/>
<evidence type="ECO:0000313" key="2">
    <source>
        <dbReference type="EMBL" id="GAB99609.1"/>
    </source>
</evidence>
<reference evidence="2 3" key="1">
    <citation type="submission" date="2012-08" db="EMBL/GenBank/DDBJ databases">
        <title>Whole genome shotgun sequence of Gordonia namibiensis NBRC 108229.</title>
        <authorList>
            <person name="Isaki-Nakamura S."/>
            <person name="Hosoyama A."/>
            <person name="Tsuchikane K."/>
            <person name="Katsumata H."/>
            <person name="Baba S."/>
            <person name="Yamazaki S."/>
            <person name="Fujita N."/>
        </authorList>
    </citation>
    <scope>NUCLEOTIDE SEQUENCE [LARGE SCALE GENOMIC DNA]</scope>
    <source>
        <strain evidence="2 3">NBRC 108229</strain>
    </source>
</reference>
<protein>
    <submittedName>
        <fullName evidence="2">Uncharacterized protein</fullName>
    </submittedName>
</protein>
<organism evidence="2 3">
    <name type="scientific">Gordonia namibiensis NBRC 108229</name>
    <dbReference type="NCBI Taxonomy" id="1208314"/>
    <lineage>
        <taxon>Bacteria</taxon>
        <taxon>Bacillati</taxon>
        <taxon>Actinomycetota</taxon>
        <taxon>Actinomycetes</taxon>
        <taxon>Mycobacteriales</taxon>
        <taxon>Gordoniaceae</taxon>
        <taxon>Gordonia</taxon>
    </lineage>
</organism>
<dbReference type="Proteomes" id="UP000035058">
    <property type="component" value="Unassembled WGS sequence"/>
</dbReference>
<evidence type="ECO:0000313" key="3">
    <source>
        <dbReference type="Proteomes" id="UP000035058"/>
    </source>
</evidence>
<dbReference type="EMBL" id="BAHE01000010">
    <property type="protein sequence ID" value="GAB99609.1"/>
    <property type="molecule type" value="Genomic_DNA"/>
</dbReference>
<evidence type="ECO:0000256" key="1">
    <source>
        <dbReference type="SAM" id="MobiDB-lite"/>
    </source>
</evidence>
<name>K6XL75_9ACTN</name>
<keyword evidence="3" id="KW-1185">Reference proteome</keyword>
<comment type="caution">
    <text evidence="2">The sequence shown here is derived from an EMBL/GenBank/DDBJ whole genome shotgun (WGS) entry which is preliminary data.</text>
</comment>
<dbReference type="AlphaFoldDB" id="K6XL75"/>
<gene>
    <name evidence="2" type="ORF">GONAM_10_00800</name>
</gene>
<accession>K6XL75</accession>
<feature type="region of interest" description="Disordered" evidence="1">
    <location>
        <begin position="38"/>
        <end position="142"/>
    </location>
</feature>
<sequence>MTSKGIADQWIHHPTAHVGGRAPGVRYRRSRVTGALRMPTTADGPCAANALVNRDGPAREPAPVPWTPRRPAPDAAWFGVLPSNRPEPSPHSVRDASRPRNGSPPGTKGCPDDATPTSVIPGGACPRRIRHRPAVRVVPTSL</sequence>
<feature type="compositionally biased region" description="Pro residues" evidence="1">
    <location>
        <begin position="60"/>
        <end position="70"/>
    </location>
</feature>